<dbReference type="GO" id="GO:0015920">
    <property type="term" value="P:lipopolysaccharide transport"/>
    <property type="evidence" value="ECO:0007669"/>
    <property type="project" value="TreeGrafter"/>
</dbReference>
<evidence type="ECO:0000256" key="4">
    <source>
        <dbReference type="ARBA" id="ARBA00022989"/>
    </source>
</evidence>
<accession>A0A6L5Z030</accession>
<evidence type="ECO:0000256" key="5">
    <source>
        <dbReference type="ARBA" id="ARBA00023136"/>
    </source>
</evidence>
<dbReference type="PANTHER" id="PTHR33529">
    <property type="entry name" value="SLR0882 PROTEIN-RELATED"/>
    <property type="match status" value="1"/>
</dbReference>
<sequence>MTMTLSLYITRRFLRSMVMVTLVIGGIAALISGVENLRYAASKDASVALAGALTLFQMPEVMGQTFPLILMLASLITFLNLSRTSEMVIVRASGVSALRILVLPVAVAALLGGVATTIYNPIMAASMERESALRAAMSGTQVSAMSVNEGGLWLRQGLPSGQTVIQARRASEEGSVLYGARLHQFDPDDRLVARIEADSATLSKDAWILLGVRRWTVGGGAEGAPIGAPEELSQLRLPTNLTREQILDSFAAPETIPFWKLPAFIERLEQAGFSATRHRVFLHTELARPALFIAMVLIGAGFSLRHVRFGQVGVMILFAVFAGFSLYFFIDIARTLGSNGEIPVVLAAWSPPAAAILLALGLLLHLEDG</sequence>
<keyword evidence="4 6" id="KW-1133">Transmembrane helix</keyword>
<comment type="caution">
    <text evidence="7">The sequence shown here is derived from an EMBL/GenBank/DDBJ whole genome shotgun (WGS) entry which is preliminary data.</text>
</comment>
<dbReference type="GO" id="GO:0043190">
    <property type="term" value="C:ATP-binding cassette (ABC) transporter complex"/>
    <property type="evidence" value="ECO:0007669"/>
    <property type="project" value="InterPro"/>
</dbReference>
<name>A0A6L5Z030_9RHOB</name>
<feature type="transmembrane region" description="Helical" evidence="6">
    <location>
        <begin position="310"/>
        <end position="330"/>
    </location>
</feature>
<dbReference type="Proteomes" id="UP000474957">
    <property type="component" value="Unassembled WGS sequence"/>
</dbReference>
<feature type="transmembrane region" description="Helical" evidence="6">
    <location>
        <begin position="286"/>
        <end position="304"/>
    </location>
</feature>
<dbReference type="PANTHER" id="PTHR33529:SF2">
    <property type="entry name" value="LIPOPOLYSACCHARIDE EXPORT SYSTEM PERMEASE PROTEIN LPTG"/>
    <property type="match status" value="1"/>
</dbReference>
<evidence type="ECO:0000256" key="1">
    <source>
        <dbReference type="ARBA" id="ARBA00004651"/>
    </source>
</evidence>
<keyword evidence="2" id="KW-1003">Cell membrane</keyword>
<organism evidence="7 8">
    <name type="scientific">Halovulum marinum</name>
    <dbReference type="NCBI Taxonomy" id="2662447"/>
    <lineage>
        <taxon>Bacteria</taxon>
        <taxon>Pseudomonadati</taxon>
        <taxon>Pseudomonadota</taxon>
        <taxon>Alphaproteobacteria</taxon>
        <taxon>Rhodobacterales</taxon>
        <taxon>Paracoccaceae</taxon>
        <taxon>Halovulum</taxon>
    </lineage>
</organism>
<dbReference type="InterPro" id="IPR030923">
    <property type="entry name" value="LptG"/>
</dbReference>
<evidence type="ECO:0000256" key="3">
    <source>
        <dbReference type="ARBA" id="ARBA00022692"/>
    </source>
</evidence>
<keyword evidence="5 6" id="KW-0472">Membrane</keyword>
<dbReference type="InterPro" id="IPR005495">
    <property type="entry name" value="LptG/LptF_permease"/>
</dbReference>
<evidence type="ECO:0000313" key="8">
    <source>
        <dbReference type="Proteomes" id="UP000474957"/>
    </source>
</evidence>
<evidence type="ECO:0000313" key="7">
    <source>
        <dbReference type="EMBL" id="MSU89877.1"/>
    </source>
</evidence>
<keyword evidence="8" id="KW-1185">Reference proteome</keyword>
<reference evidence="7 8" key="1">
    <citation type="submission" date="2019-10" db="EMBL/GenBank/DDBJ databases">
        <title>Cognatihalovulum marinum gen. nov. sp. nov., a new member of the family Rhodobacteraceae isolated from deep seawater of the Northwest Indian Ocean.</title>
        <authorList>
            <person name="Ruan C."/>
            <person name="Wang J."/>
            <person name="Zheng X."/>
            <person name="Song L."/>
            <person name="Zhu Y."/>
            <person name="Huang Y."/>
            <person name="Lu Z."/>
            <person name="Du W."/>
            <person name="Huang L."/>
            <person name="Dai X."/>
        </authorList>
    </citation>
    <scope>NUCLEOTIDE SEQUENCE [LARGE SCALE GENOMIC DNA]</scope>
    <source>
        <strain evidence="7 8">2CG4</strain>
    </source>
</reference>
<evidence type="ECO:0000256" key="2">
    <source>
        <dbReference type="ARBA" id="ARBA00022475"/>
    </source>
</evidence>
<protein>
    <submittedName>
        <fullName evidence="7">LPS export ABC transporter permease LptG</fullName>
    </submittedName>
</protein>
<proteinExistence type="predicted"/>
<dbReference type="AlphaFoldDB" id="A0A6L5Z030"/>
<feature type="transmembrane region" description="Helical" evidence="6">
    <location>
        <begin position="342"/>
        <end position="366"/>
    </location>
</feature>
<feature type="transmembrane region" description="Helical" evidence="6">
    <location>
        <begin position="12"/>
        <end position="31"/>
    </location>
</feature>
<keyword evidence="3 6" id="KW-0812">Transmembrane</keyword>
<dbReference type="EMBL" id="WIND01000006">
    <property type="protein sequence ID" value="MSU89877.1"/>
    <property type="molecule type" value="Genomic_DNA"/>
</dbReference>
<evidence type="ECO:0000256" key="6">
    <source>
        <dbReference type="SAM" id="Phobius"/>
    </source>
</evidence>
<dbReference type="Pfam" id="PF03739">
    <property type="entry name" value="LptF_LptG"/>
    <property type="match status" value="1"/>
</dbReference>
<comment type="subcellular location">
    <subcellularLocation>
        <location evidence="1">Cell membrane</location>
        <topology evidence="1">Multi-pass membrane protein</topology>
    </subcellularLocation>
</comment>
<gene>
    <name evidence="7" type="primary">lptG</name>
    <name evidence="7" type="ORF">GE300_09675</name>
</gene>
<feature type="transmembrane region" description="Helical" evidence="6">
    <location>
        <begin position="68"/>
        <end position="85"/>
    </location>
</feature>
<dbReference type="GO" id="GO:0055085">
    <property type="term" value="P:transmembrane transport"/>
    <property type="evidence" value="ECO:0007669"/>
    <property type="project" value="InterPro"/>
</dbReference>
<dbReference type="NCBIfam" id="TIGR04408">
    <property type="entry name" value="LptG_lptG"/>
    <property type="match status" value="1"/>
</dbReference>
<feature type="transmembrane region" description="Helical" evidence="6">
    <location>
        <begin position="97"/>
        <end position="119"/>
    </location>
</feature>